<dbReference type="InterPro" id="IPR040624">
    <property type="entry name" value="HalOD1"/>
</dbReference>
<organism evidence="3 4">
    <name type="scientific">Haloplanus ruber</name>
    <dbReference type="NCBI Taxonomy" id="869892"/>
    <lineage>
        <taxon>Archaea</taxon>
        <taxon>Methanobacteriati</taxon>
        <taxon>Methanobacteriota</taxon>
        <taxon>Stenosarchaea group</taxon>
        <taxon>Halobacteria</taxon>
        <taxon>Halobacteriales</taxon>
        <taxon>Haloferacaceae</taxon>
        <taxon>Haloplanus</taxon>
    </lineage>
</organism>
<comment type="caution">
    <text evidence="3">The sequence shown here is derived from an EMBL/GenBank/DDBJ whole genome shotgun (WGS) entry which is preliminary data.</text>
</comment>
<feature type="region of interest" description="Disordered" evidence="1">
    <location>
        <begin position="80"/>
        <end position="100"/>
    </location>
</feature>
<evidence type="ECO:0000313" key="4">
    <source>
        <dbReference type="Proteomes" id="UP001597075"/>
    </source>
</evidence>
<gene>
    <name evidence="3" type="ORF">ACFSBJ_11685</name>
</gene>
<dbReference type="AlphaFoldDB" id="A0ABD6CZT2"/>
<feature type="domain" description="Halobacterial output" evidence="2">
    <location>
        <begin position="8"/>
        <end position="78"/>
    </location>
</feature>
<proteinExistence type="predicted"/>
<sequence length="100" mass="10771">MEYEIGADEAVSTVVVRAVSAVEGRDPLSLRPLVEILDPDALDALFGARTDGTPRPGGRLTFVYGKCRVTVDNGEYLTLHPIDSRSRNERGPGATEGSNR</sequence>
<dbReference type="EMBL" id="JBHUDL010000010">
    <property type="protein sequence ID" value="MFD1634385.1"/>
    <property type="molecule type" value="Genomic_DNA"/>
</dbReference>
<reference evidence="3 4" key="1">
    <citation type="journal article" date="2019" name="Int. J. Syst. Evol. Microbiol.">
        <title>The Global Catalogue of Microorganisms (GCM) 10K type strain sequencing project: providing services to taxonomists for standard genome sequencing and annotation.</title>
        <authorList>
            <consortium name="The Broad Institute Genomics Platform"/>
            <consortium name="The Broad Institute Genome Sequencing Center for Infectious Disease"/>
            <person name="Wu L."/>
            <person name="Ma J."/>
        </authorList>
    </citation>
    <scope>NUCLEOTIDE SEQUENCE [LARGE SCALE GENOMIC DNA]</scope>
    <source>
        <strain evidence="3 4">CGMCC 1.10594</strain>
    </source>
</reference>
<name>A0ABD6CZT2_9EURY</name>
<evidence type="ECO:0000313" key="3">
    <source>
        <dbReference type="EMBL" id="MFD1634385.1"/>
    </source>
</evidence>
<evidence type="ECO:0000259" key="2">
    <source>
        <dbReference type="Pfam" id="PF18545"/>
    </source>
</evidence>
<evidence type="ECO:0000256" key="1">
    <source>
        <dbReference type="SAM" id="MobiDB-lite"/>
    </source>
</evidence>
<accession>A0ABD6CZT2</accession>
<dbReference type="Pfam" id="PF18545">
    <property type="entry name" value="HalOD1"/>
    <property type="match status" value="1"/>
</dbReference>
<keyword evidence="4" id="KW-1185">Reference proteome</keyword>
<dbReference type="RefSeq" id="WP_256404632.1">
    <property type="nucleotide sequence ID" value="NZ_CP187151.1"/>
</dbReference>
<dbReference type="Proteomes" id="UP001597075">
    <property type="component" value="Unassembled WGS sequence"/>
</dbReference>
<protein>
    <submittedName>
        <fullName evidence="3">HalOD1 output domain-containing protein</fullName>
    </submittedName>
</protein>